<dbReference type="AlphaFoldDB" id="A0A179D2F7"/>
<gene>
    <name evidence="13" type="primary">lpxK</name>
    <name evidence="14" type="ORF">TDIS_1600</name>
</gene>
<dbReference type="PANTHER" id="PTHR42724:SF1">
    <property type="entry name" value="TETRAACYLDISACCHARIDE 4'-KINASE, MITOCHONDRIAL-RELATED"/>
    <property type="match status" value="1"/>
</dbReference>
<dbReference type="Pfam" id="PF02606">
    <property type="entry name" value="LpxK"/>
    <property type="match status" value="1"/>
</dbReference>
<dbReference type="HAMAP" id="MF_00409">
    <property type="entry name" value="LpxK"/>
    <property type="match status" value="1"/>
</dbReference>
<dbReference type="EMBL" id="LWLG01000013">
    <property type="protein sequence ID" value="OAQ20245.1"/>
    <property type="molecule type" value="Genomic_DNA"/>
</dbReference>
<dbReference type="GO" id="GO:0005524">
    <property type="term" value="F:ATP binding"/>
    <property type="evidence" value="ECO:0007669"/>
    <property type="project" value="UniProtKB-UniRule"/>
</dbReference>
<comment type="function">
    <text evidence="1 13">Transfers the gamma-phosphate of ATP to the 4'-position of a tetraacyldisaccharide 1-phosphate intermediate (termed DS-1-P) to form tetraacyldisaccharide 1,4'-bis-phosphate (lipid IVA).</text>
</comment>
<keyword evidence="7 13" id="KW-0808">Transferase</keyword>
<evidence type="ECO:0000256" key="2">
    <source>
        <dbReference type="ARBA" id="ARBA00004870"/>
    </source>
</evidence>
<evidence type="ECO:0000256" key="7">
    <source>
        <dbReference type="ARBA" id="ARBA00022679"/>
    </source>
</evidence>
<dbReference type="PATRIC" id="fig|999894.6.peg.1598"/>
<evidence type="ECO:0000256" key="12">
    <source>
        <dbReference type="ARBA" id="ARBA00029757"/>
    </source>
</evidence>
<keyword evidence="10 13" id="KW-0067">ATP-binding</keyword>
<evidence type="ECO:0000256" key="5">
    <source>
        <dbReference type="ARBA" id="ARBA00022516"/>
    </source>
</evidence>
<dbReference type="GO" id="GO:0009245">
    <property type="term" value="P:lipid A biosynthetic process"/>
    <property type="evidence" value="ECO:0007669"/>
    <property type="project" value="UniProtKB-UniRule"/>
</dbReference>
<comment type="caution">
    <text evidence="14">The sequence shown here is derived from an EMBL/GenBank/DDBJ whole genome shotgun (WGS) entry which is preliminary data.</text>
</comment>
<dbReference type="STRING" id="999894.TDIS_1600"/>
<dbReference type="GO" id="GO:0009244">
    <property type="term" value="P:lipopolysaccharide core region biosynthetic process"/>
    <property type="evidence" value="ECO:0007669"/>
    <property type="project" value="TreeGrafter"/>
</dbReference>
<dbReference type="GO" id="GO:0005886">
    <property type="term" value="C:plasma membrane"/>
    <property type="evidence" value="ECO:0007669"/>
    <property type="project" value="TreeGrafter"/>
</dbReference>
<dbReference type="NCBIfam" id="TIGR00682">
    <property type="entry name" value="lpxK"/>
    <property type="match status" value="1"/>
</dbReference>
<protein>
    <recommendedName>
        <fullName evidence="4 13">Tetraacyldisaccharide 4'-kinase</fullName>
        <ecNumber evidence="3 13">2.7.1.130</ecNumber>
    </recommendedName>
    <alternativeName>
        <fullName evidence="12 13">Lipid A 4'-kinase</fullName>
    </alternativeName>
</protein>
<evidence type="ECO:0000256" key="4">
    <source>
        <dbReference type="ARBA" id="ARBA00016436"/>
    </source>
</evidence>
<dbReference type="Proteomes" id="UP000078390">
    <property type="component" value="Unassembled WGS sequence"/>
</dbReference>
<dbReference type="OrthoDB" id="9766423at2"/>
<comment type="catalytic activity">
    <reaction evidence="13">
        <text>a lipid A disaccharide + ATP = a lipid IVA + ADP + H(+)</text>
        <dbReference type="Rhea" id="RHEA:67840"/>
        <dbReference type="ChEBI" id="CHEBI:15378"/>
        <dbReference type="ChEBI" id="CHEBI:30616"/>
        <dbReference type="ChEBI" id="CHEBI:176343"/>
        <dbReference type="ChEBI" id="CHEBI:176425"/>
        <dbReference type="ChEBI" id="CHEBI:456216"/>
        <dbReference type="EC" id="2.7.1.130"/>
    </reaction>
</comment>
<keyword evidence="9 13" id="KW-0418">Kinase</keyword>
<comment type="similarity">
    <text evidence="13">Belongs to the LpxK family.</text>
</comment>
<evidence type="ECO:0000313" key="14">
    <source>
        <dbReference type="EMBL" id="OAQ20245.1"/>
    </source>
</evidence>
<keyword evidence="8 13" id="KW-0547">Nucleotide-binding</keyword>
<evidence type="ECO:0000256" key="10">
    <source>
        <dbReference type="ARBA" id="ARBA00022840"/>
    </source>
</evidence>
<evidence type="ECO:0000256" key="11">
    <source>
        <dbReference type="ARBA" id="ARBA00023098"/>
    </source>
</evidence>
<evidence type="ECO:0000256" key="3">
    <source>
        <dbReference type="ARBA" id="ARBA00012071"/>
    </source>
</evidence>
<keyword evidence="11 13" id="KW-0443">Lipid metabolism</keyword>
<dbReference type="SUPFAM" id="SSF52540">
    <property type="entry name" value="P-loop containing nucleoside triphosphate hydrolases"/>
    <property type="match status" value="1"/>
</dbReference>
<keyword evidence="15" id="KW-1185">Reference proteome</keyword>
<organism evidence="14 15">
    <name type="scientific">Thermosulfurimonas dismutans</name>
    <dbReference type="NCBI Taxonomy" id="999894"/>
    <lineage>
        <taxon>Bacteria</taxon>
        <taxon>Pseudomonadati</taxon>
        <taxon>Thermodesulfobacteriota</taxon>
        <taxon>Thermodesulfobacteria</taxon>
        <taxon>Thermodesulfobacteriales</taxon>
        <taxon>Thermodesulfobacteriaceae</taxon>
        <taxon>Thermosulfurimonas</taxon>
    </lineage>
</organism>
<dbReference type="PANTHER" id="PTHR42724">
    <property type="entry name" value="TETRAACYLDISACCHARIDE 4'-KINASE"/>
    <property type="match status" value="1"/>
</dbReference>
<dbReference type="UniPathway" id="UPA00359">
    <property type="reaction ID" value="UER00482"/>
</dbReference>
<feature type="binding site" evidence="13">
    <location>
        <begin position="56"/>
        <end position="63"/>
    </location>
    <ligand>
        <name>ATP</name>
        <dbReference type="ChEBI" id="CHEBI:30616"/>
    </ligand>
</feature>
<evidence type="ECO:0000256" key="8">
    <source>
        <dbReference type="ARBA" id="ARBA00022741"/>
    </source>
</evidence>
<evidence type="ECO:0000256" key="9">
    <source>
        <dbReference type="ARBA" id="ARBA00022777"/>
    </source>
</evidence>
<dbReference type="RefSeq" id="WP_068671098.1">
    <property type="nucleotide sequence ID" value="NZ_LWLG01000013.1"/>
</dbReference>
<accession>A0A179D2F7</accession>
<keyword evidence="6 13" id="KW-0441">Lipid A biosynthesis</keyword>
<evidence type="ECO:0000256" key="6">
    <source>
        <dbReference type="ARBA" id="ARBA00022556"/>
    </source>
</evidence>
<dbReference type="GO" id="GO:0009029">
    <property type="term" value="F:lipid-A 4'-kinase activity"/>
    <property type="evidence" value="ECO:0007669"/>
    <property type="project" value="UniProtKB-UniRule"/>
</dbReference>
<evidence type="ECO:0000256" key="13">
    <source>
        <dbReference type="HAMAP-Rule" id="MF_00409"/>
    </source>
</evidence>
<reference evidence="14 15" key="1">
    <citation type="submission" date="2016-04" db="EMBL/GenBank/DDBJ databases">
        <title>Genome analysis of Thermosulfurimonas dismutans, the first thermophilic sulfur-disproportionating bacterium of the phylum Thermodesulfobacteria.</title>
        <authorList>
            <person name="Mardanov A.V."/>
            <person name="Beletsky A.V."/>
            <person name="Kadnikov V.V."/>
            <person name="Slobodkin A.I."/>
            <person name="Ravin N.V."/>
        </authorList>
    </citation>
    <scope>NUCLEOTIDE SEQUENCE [LARGE SCALE GENOMIC DNA]</scope>
    <source>
        <strain evidence="14 15">S95</strain>
    </source>
</reference>
<keyword evidence="5 13" id="KW-0444">Lipid biosynthesis</keyword>
<dbReference type="EC" id="2.7.1.130" evidence="3 13"/>
<name>A0A179D2F7_9BACT</name>
<sequence>MVPKLLVFFWEKTKPLYLPLSWLYGLGVRVRRKAYEAGWLTRRKPAVPSVVVGNLSLGGEGKTPFTLALAELLKGLDLRPVVILRGYGGRGQGPRVVSEGQGPILGSEEAGEEALLYAFRLPGIPVVVGKDRLAAAELACERFRPGVLLFDDAFQHLRLSADLYLLVVSAGRDPFVERLFPAGRLREPLSVARKAQAVFVTRTNLFPERAEDLSRRFASMGLPVLRTAFEPGPLVTLTPSGFMPYTGRKPRRVVAFCGLGDPDNFRKTLEEEGFEVLFFKAYPDHYHYRERDIRRLSEKAASLGAEALITTEKDLVKIPIGVSFLPVLALSLLLRFPRETLEYLLSLFRSYSLCK</sequence>
<dbReference type="InterPro" id="IPR003758">
    <property type="entry name" value="LpxK"/>
</dbReference>
<comment type="pathway">
    <text evidence="2 13">Glycolipid biosynthesis; lipid IV(A) biosynthesis; lipid IV(A) from (3R)-3-hydroxytetradecanoyl-[acyl-carrier-protein] and UDP-N-acetyl-alpha-D-glucosamine: step 6/6.</text>
</comment>
<evidence type="ECO:0000313" key="15">
    <source>
        <dbReference type="Proteomes" id="UP000078390"/>
    </source>
</evidence>
<proteinExistence type="inferred from homology"/>
<dbReference type="InterPro" id="IPR027417">
    <property type="entry name" value="P-loop_NTPase"/>
</dbReference>
<evidence type="ECO:0000256" key="1">
    <source>
        <dbReference type="ARBA" id="ARBA00002274"/>
    </source>
</evidence>